<accession>A0AA38U993</accession>
<dbReference type="EMBL" id="MU807798">
    <property type="protein sequence ID" value="KAJ3831107.1"/>
    <property type="molecule type" value="Genomic_DNA"/>
</dbReference>
<gene>
    <name evidence="1" type="ORF">F5878DRAFT_647935</name>
</gene>
<organism evidence="1 2">
    <name type="scientific">Lentinula raphanica</name>
    <dbReference type="NCBI Taxonomy" id="153919"/>
    <lineage>
        <taxon>Eukaryota</taxon>
        <taxon>Fungi</taxon>
        <taxon>Dikarya</taxon>
        <taxon>Basidiomycota</taxon>
        <taxon>Agaricomycotina</taxon>
        <taxon>Agaricomycetes</taxon>
        <taxon>Agaricomycetidae</taxon>
        <taxon>Agaricales</taxon>
        <taxon>Marasmiineae</taxon>
        <taxon>Omphalotaceae</taxon>
        <taxon>Lentinula</taxon>
    </lineage>
</organism>
<keyword evidence="2" id="KW-1185">Reference proteome</keyword>
<protein>
    <submittedName>
        <fullName evidence="1">Uncharacterized protein</fullName>
    </submittedName>
</protein>
<dbReference type="Proteomes" id="UP001163846">
    <property type="component" value="Unassembled WGS sequence"/>
</dbReference>
<evidence type="ECO:0000313" key="1">
    <source>
        <dbReference type="EMBL" id="KAJ3831107.1"/>
    </source>
</evidence>
<comment type="caution">
    <text evidence="1">The sequence shown here is derived from an EMBL/GenBank/DDBJ whole genome shotgun (WGS) entry which is preliminary data.</text>
</comment>
<evidence type="ECO:0000313" key="2">
    <source>
        <dbReference type="Proteomes" id="UP001163846"/>
    </source>
</evidence>
<sequence>MFYHCSHYKRMIANDILAKISPNRGKVVGLPLKDFFNMAIQGGHNGKVQEQEYEAFRRSVLGYQPATFEEIKQMFRNHNSKPSSLPKTALRVLQLDDIEDDTERLTRRERYVYYGSNQDNVSVYVSTVLCNIEGIKAYKDWYSLPLAFKKQFRKDIARTLKTHAFQELDRMQGRITPKELQKLYNKLTNPTRKQYDKLVDHRKCLLKLFDAVCYEDLRGSRTPALR</sequence>
<dbReference type="AlphaFoldDB" id="A0AA38U993"/>
<proteinExistence type="predicted"/>
<name>A0AA38U993_9AGAR</name>
<reference evidence="1" key="1">
    <citation type="submission" date="2022-08" db="EMBL/GenBank/DDBJ databases">
        <authorList>
            <consortium name="DOE Joint Genome Institute"/>
            <person name="Min B."/>
            <person name="Riley R."/>
            <person name="Sierra-Patev S."/>
            <person name="Naranjo-Ortiz M."/>
            <person name="Looney B."/>
            <person name="Konkel Z."/>
            <person name="Slot J.C."/>
            <person name="Sakamoto Y."/>
            <person name="Steenwyk J.L."/>
            <person name="Rokas A."/>
            <person name="Carro J."/>
            <person name="Camarero S."/>
            <person name="Ferreira P."/>
            <person name="Molpeceres G."/>
            <person name="Ruiz-Duenas F.J."/>
            <person name="Serrano A."/>
            <person name="Henrissat B."/>
            <person name="Drula E."/>
            <person name="Hughes K.W."/>
            <person name="Mata J.L."/>
            <person name="Ishikawa N.K."/>
            <person name="Vargas-Isla R."/>
            <person name="Ushijima S."/>
            <person name="Smith C.A."/>
            <person name="Ahrendt S."/>
            <person name="Andreopoulos W."/>
            <person name="He G."/>
            <person name="Labutti K."/>
            <person name="Lipzen A."/>
            <person name="Ng V."/>
            <person name="Sandor L."/>
            <person name="Barry K."/>
            <person name="Martinez A.T."/>
            <person name="Xiao Y."/>
            <person name="Gibbons J.G."/>
            <person name="Terashima K."/>
            <person name="Hibbett D.S."/>
            <person name="Grigoriev I.V."/>
        </authorList>
    </citation>
    <scope>NUCLEOTIDE SEQUENCE</scope>
    <source>
        <strain evidence="1">TFB9207</strain>
    </source>
</reference>